<accession>A0A0A0D6S9</accession>
<feature type="chain" id="PRO_5001960510" evidence="2">
    <location>
        <begin position="24"/>
        <end position="743"/>
    </location>
</feature>
<keyword evidence="3" id="KW-0449">Lipoprotein</keyword>
<evidence type="ECO:0000313" key="4">
    <source>
        <dbReference type="Proteomes" id="UP000029995"/>
    </source>
</evidence>
<keyword evidence="2" id="KW-0732">Signal</keyword>
<organism evidence="3 4">
    <name type="scientific">Inquilinus limosus MP06</name>
    <dbReference type="NCBI Taxonomy" id="1398085"/>
    <lineage>
        <taxon>Bacteria</taxon>
        <taxon>Pseudomonadati</taxon>
        <taxon>Pseudomonadota</taxon>
        <taxon>Alphaproteobacteria</taxon>
        <taxon>Rhodospirillales</taxon>
        <taxon>Rhodospirillaceae</taxon>
        <taxon>Inquilinus</taxon>
    </lineage>
</organism>
<name>A0A0A0D6S9_9PROT</name>
<dbReference type="EMBL" id="JANX01000273">
    <property type="protein sequence ID" value="KGM32727.1"/>
    <property type="molecule type" value="Genomic_DNA"/>
</dbReference>
<feature type="signal peptide" evidence="2">
    <location>
        <begin position="1"/>
        <end position="23"/>
    </location>
</feature>
<dbReference type="OrthoDB" id="5583261at2"/>
<dbReference type="RefSeq" id="WP_034842162.1">
    <property type="nucleotide sequence ID" value="NZ_JANX01000273.1"/>
</dbReference>
<dbReference type="Proteomes" id="UP000029995">
    <property type="component" value="Unassembled WGS sequence"/>
</dbReference>
<comment type="caution">
    <text evidence="3">The sequence shown here is derived from an EMBL/GenBank/DDBJ whole genome shotgun (WGS) entry which is preliminary data.</text>
</comment>
<sequence length="743" mass="80391">MIRRGLLPMVLLLGGVGIQAAQASGDFGCSVTWSLKQDDLDGCNNLPFLSPANDSRVNLRLLLADQGRAPIPDGAPTEYEREMGYALVPFGLERLGPPEETSADMPASGAGSGETAVVETQPAPDPDRAALADLAQKIGVPPEAMTSAAAESSGNLFATGEGSRCASNDDAAARGFLQQLVGSADLPGPERLSLARARLAMLGGCSWDETQKAKLVPGDMQSAPGKQFAGYLQGAVAFYAGDFPQATAAFKALDGSDQPWLKETARYMEARTLLNQAQQNAFDEMGYPKLENVDKAVLAESEAAFQDYLQAYPNGLYTASARGLLRRVYWLGDDPTRLAAAYAALLGQAPADAAALDTVVQETDNKLLVSRRSADVTDPTLLAVMDLMVMRGKGVDADGGPALSLDTLEQQKPRFADQPELHGYLVAAYQFYVAQSPDETLKSLPDAVPAGAMSTVAFSRQTLRGFALEAKGDWAGAQGLWLQLIPLAKPLQRAQLELALAMNYERNGQLATVFEAGSPIKTPEIRRILLRNLAGQALLRQQAKATDATEEERDTALFTLLYKDLMRGHYRGFGSDLALLPDPLPEKPSVPWDQSLTLFHWDGATAESDYTCPSIREIASTLQKNPESPEGLNCLGEFILRNGLDSYALDTQPDDRQLGGTATQFPGKVYSRLDGYMHVIADGKAGRNDRAYALYRAINCFAPSQNNGCGPQEIPQNQRKQWFQTLKTRYGNTVWAKSLKYYW</sequence>
<reference evidence="3 4" key="1">
    <citation type="submission" date="2014-01" db="EMBL/GenBank/DDBJ databases">
        <title>Genome sequence determination for a cystic fibrosis isolate, Inquilinus limosus.</title>
        <authorList>
            <person name="Pino M."/>
            <person name="Di Conza J."/>
            <person name="Gutkind G."/>
        </authorList>
    </citation>
    <scope>NUCLEOTIDE SEQUENCE [LARGE SCALE GENOMIC DNA]</scope>
    <source>
        <strain evidence="3 4">MP06</strain>
    </source>
</reference>
<gene>
    <name evidence="3" type="ORF">P409_19780</name>
</gene>
<dbReference type="AlphaFoldDB" id="A0A0A0D6S9"/>
<evidence type="ECO:0000313" key="3">
    <source>
        <dbReference type="EMBL" id="KGM32727.1"/>
    </source>
</evidence>
<evidence type="ECO:0000256" key="2">
    <source>
        <dbReference type="SAM" id="SignalP"/>
    </source>
</evidence>
<evidence type="ECO:0000256" key="1">
    <source>
        <dbReference type="SAM" id="MobiDB-lite"/>
    </source>
</evidence>
<proteinExistence type="predicted"/>
<feature type="region of interest" description="Disordered" evidence="1">
    <location>
        <begin position="96"/>
        <end position="124"/>
    </location>
</feature>
<protein>
    <submittedName>
        <fullName evidence="3">Outer membrane assembly lipoprotein YfiO</fullName>
    </submittedName>
</protein>